<evidence type="ECO:0000256" key="3">
    <source>
        <dbReference type="ARBA" id="ARBA00022777"/>
    </source>
</evidence>
<keyword evidence="2" id="KW-0808">Transferase</keyword>
<proteinExistence type="inferred from homology"/>
<dbReference type="EMBL" id="CP001511">
    <property type="protein sequence ID" value="ACS43148.1"/>
    <property type="molecule type" value="Genomic_DNA"/>
</dbReference>
<keyword evidence="6" id="KW-0614">Plasmid</keyword>
<dbReference type="AlphaFoldDB" id="C5B3W6"/>
<dbReference type="InterPro" id="IPR017508">
    <property type="entry name" value="HipA_N1"/>
</dbReference>
<evidence type="ECO:0000259" key="4">
    <source>
        <dbReference type="Pfam" id="PF07804"/>
    </source>
</evidence>
<name>C5B3W6_METEA</name>
<comment type="similarity">
    <text evidence="1">Belongs to the HipA Ser/Thr kinase family.</text>
</comment>
<evidence type="ECO:0000256" key="1">
    <source>
        <dbReference type="ARBA" id="ARBA00010164"/>
    </source>
</evidence>
<dbReference type="KEGG" id="mea:Mex_2p0254"/>
<dbReference type="Pfam" id="PF13657">
    <property type="entry name" value="Couple_hipA"/>
    <property type="match status" value="1"/>
</dbReference>
<dbReference type="GO" id="GO:0005829">
    <property type="term" value="C:cytosol"/>
    <property type="evidence" value="ECO:0007669"/>
    <property type="project" value="TreeGrafter"/>
</dbReference>
<keyword evidence="3" id="KW-0418">Kinase</keyword>
<dbReference type="InterPro" id="IPR012893">
    <property type="entry name" value="HipA-like_C"/>
</dbReference>
<dbReference type="PANTHER" id="PTHR37419">
    <property type="entry name" value="SERINE/THREONINE-PROTEIN KINASE TOXIN HIPA"/>
    <property type="match status" value="1"/>
</dbReference>
<geneLocation type="plasmid" evidence="6 7">
    <name>megaplasmid</name>
</geneLocation>
<dbReference type="RefSeq" id="WP_012753633.1">
    <property type="nucleotide sequence ID" value="NC_012811.1"/>
</dbReference>
<dbReference type="PANTHER" id="PTHR37419:SF1">
    <property type="entry name" value="SERINE_THREONINE-PROTEIN KINASE TOXIN HIPA"/>
    <property type="match status" value="1"/>
</dbReference>
<protein>
    <submittedName>
        <fullName evidence="6">Conserved HipA-like protein</fullName>
    </submittedName>
</protein>
<dbReference type="Gene3D" id="1.10.1070.20">
    <property type="match status" value="1"/>
</dbReference>
<organism evidence="6 7">
    <name type="scientific">Methylorubrum extorquens (strain ATCC 14718 / DSM 1338 / JCM 2805 / NCIMB 9133 / AM1)</name>
    <name type="common">Methylobacterium extorquens</name>
    <dbReference type="NCBI Taxonomy" id="272630"/>
    <lineage>
        <taxon>Bacteria</taxon>
        <taxon>Pseudomonadati</taxon>
        <taxon>Pseudomonadota</taxon>
        <taxon>Alphaproteobacteria</taxon>
        <taxon>Hyphomicrobiales</taxon>
        <taxon>Methylobacteriaceae</taxon>
        <taxon>Methylorubrum</taxon>
    </lineage>
</organism>
<feature type="domain" description="HipA N-terminal subdomain 1" evidence="5">
    <location>
        <begin position="12"/>
        <end position="111"/>
    </location>
</feature>
<dbReference type="OrthoDB" id="9805913at2"/>
<gene>
    <name evidence="6" type="ordered locus">MexAM1_META2p0254</name>
</gene>
<reference evidence="6 7" key="1">
    <citation type="journal article" date="2009" name="PLoS ONE">
        <title>Methylobacterium genome sequences: a reference blueprint to investigate microbial metabolism of C1 compounds from natural and industrial sources.</title>
        <authorList>
            <person name="Vuilleumier S."/>
            <person name="Chistoserdova L."/>
            <person name="Lee M.-C."/>
            <person name="Bringel F."/>
            <person name="Lajus A."/>
            <person name="Zhou Y."/>
            <person name="Gourion B."/>
            <person name="Barbe V."/>
            <person name="Chang J."/>
            <person name="Cruveiller S."/>
            <person name="Dossat C."/>
            <person name="Gillett W."/>
            <person name="Gruffaz C."/>
            <person name="Haugen E."/>
            <person name="Hourcade E."/>
            <person name="Levy R."/>
            <person name="Mangenot S."/>
            <person name="Muller E."/>
            <person name="Nadalig T."/>
            <person name="Pagni M."/>
            <person name="Penny C."/>
            <person name="Peyraud R."/>
            <person name="Robinson D.G."/>
            <person name="Roche D."/>
            <person name="Rouy Z."/>
            <person name="Saenampechek C."/>
            <person name="Salvignol G."/>
            <person name="Vallenet D."/>
            <person name="Wu Z."/>
            <person name="Marx C.J."/>
            <person name="Vorholt J.A."/>
            <person name="Olson M.V."/>
            <person name="Kaul R."/>
            <person name="Weissenbach J."/>
            <person name="Medigue C."/>
            <person name="Lidstrom M.E."/>
        </authorList>
    </citation>
    <scope>NUCLEOTIDE SEQUENCE [LARGE SCALE GENOMIC DNA]</scope>
    <source>
        <strain evidence="7">ATCC 14718 / DSM 1338 / JCM 2805 / NCIMB 9133 / AM1</strain>
    </source>
</reference>
<keyword evidence="7" id="KW-1185">Reference proteome</keyword>
<evidence type="ECO:0000256" key="2">
    <source>
        <dbReference type="ARBA" id="ARBA00022679"/>
    </source>
</evidence>
<evidence type="ECO:0000259" key="5">
    <source>
        <dbReference type="Pfam" id="PF13657"/>
    </source>
</evidence>
<evidence type="ECO:0000313" key="6">
    <source>
        <dbReference type="EMBL" id="ACS43148.1"/>
    </source>
</evidence>
<dbReference type="HOGENOM" id="CLU_030167_2_1_5"/>
<dbReference type="Proteomes" id="UP000009081">
    <property type="component" value="Plasmid megaplasmid"/>
</dbReference>
<dbReference type="InterPro" id="IPR052028">
    <property type="entry name" value="HipA_Ser/Thr_kinase"/>
</dbReference>
<dbReference type="NCBIfam" id="TIGR03071">
    <property type="entry name" value="couple_hipA"/>
    <property type="match status" value="1"/>
</dbReference>
<dbReference type="Pfam" id="PF07804">
    <property type="entry name" value="HipA_C"/>
    <property type="match status" value="1"/>
</dbReference>
<evidence type="ECO:0000313" key="7">
    <source>
        <dbReference type="Proteomes" id="UP000009081"/>
    </source>
</evidence>
<dbReference type="GO" id="GO:0004674">
    <property type="term" value="F:protein serine/threonine kinase activity"/>
    <property type="evidence" value="ECO:0007669"/>
    <property type="project" value="TreeGrafter"/>
</dbReference>
<sequence length="448" mass="48931">MSRRPSQDDRDLAVLLSGARIGTVRQLASGKLQFEYARSWREVQPNLPLSLSMPLVADVHADGPVTAFMWGLLPDNEKILDGIAKRHQCSARNPFSLLRATGEDCAGAVQFVRPERLDELGAGGDEVEWLDEHAVAERIRLLKRDAGSVGRMANDPGSFSVAGAQPKTALLLSADGTTWGIPSGQTPTTHILKPSSLGLAGHVENEHFCQMLAQAAGLRAASSSVCWFEDEVVIASQRYDRRRMQDGRIVRIHQEDACQALAVPPWQKYERDGGPGAARIMNEILSYSSRPDVDRKTFMDAVAFNFVILGTDAHAKNYSLLLGAANAMRLAPLYDIASVLPYAHIRDDGNLKLAMSVERYYRPNEIMPRHWTKLAQRASYDPDALLATIGRYVEELPDLAADVAGKCRAEGLTTPVVDDLVDGIAERCAQLRTHYAPMQAAAPLGPGG</sequence>
<dbReference type="CDD" id="cd17808">
    <property type="entry name" value="HipA_Ec_like"/>
    <property type="match status" value="1"/>
</dbReference>
<feature type="domain" description="HipA-like C-terminal" evidence="4">
    <location>
        <begin position="159"/>
        <end position="397"/>
    </location>
</feature>
<accession>C5B3W6</accession>